<evidence type="ECO:0000313" key="1">
    <source>
        <dbReference type="EMBL" id="KAF9603372.1"/>
    </source>
</evidence>
<protein>
    <submittedName>
        <fullName evidence="1">Uncharacterized protein</fullName>
    </submittedName>
</protein>
<dbReference type="SUPFAM" id="SSF82282">
    <property type="entry name" value="Homocysteine S-methyltransferase"/>
    <property type="match status" value="1"/>
</dbReference>
<dbReference type="Proteomes" id="UP000631114">
    <property type="component" value="Unassembled WGS sequence"/>
</dbReference>
<gene>
    <name evidence="1" type="ORF">IFM89_035617</name>
</gene>
<proteinExistence type="predicted"/>
<name>A0A835HSD0_9MAGN</name>
<accession>A0A835HSD0</accession>
<organism evidence="1 2">
    <name type="scientific">Coptis chinensis</name>
    <dbReference type="NCBI Taxonomy" id="261450"/>
    <lineage>
        <taxon>Eukaryota</taxon>
        <taxon>Viridiplantae</taxon>
        <taxon>Streptophyta</taxon>
        <taxon>Embryophyta</taxon>
        <taxon>Tracheophyta</taxon>
        <taxon>Spermatophyta</taxon>
        <taxon>Magnoliopsida</taxon>
        <taxon>Ranunculales</taxon>
        <taxon>Ranunculaceae</taxon>
        <taxon>Coptidoideae</taxon>
        <taxon>Coptis</taxon>
    </lineage>
</organism>
<reference evidence="1 2" key="1">
    <citation type="submission" date="2020-10" db="EMBL/GenBank/DDBJ databases">
        <title>The Coptis chinensis genome and diversification of protoberbering-type alkaloids.</title>
        <authorList>
            <person name="Wang B."/>
            <person name="Shu S."/>
            <person name="Song C."/>
            <person name="Liu Y."/>
        </authorList>
    </citation>
    <scope>NUCLEOTIDE SEQUENCE [LARGE SCALE GENOMIC DNA]</scope>
    <source>
        <strain evidence="1">HL-2020</strain>
        <tissue evidence="1">Leaf</tissue>
    </source>
</reference>
<evidence type="ECO:0000313" key="2">
    <source>
        <dbReference type="Proteomes" id="UP000631114"/>
    </source>
</evidence>
<comment type="caution">
    <text evidence="1">The sequence shown here is derived from an EMBL/GenBank/DDBJ whole genome shotgun (WGS) entry which is preliminary data.</text>
</comment>
<dbReference type="AlphaFoldDB" id="A0A835HSD0"/>
<sequence length="118" mass="13699">MSNFLQQSGGYALIDGGLATELERHGADLNDPLWSAKYTSITLKQVRILFSRHLIRLLFRGLNLKACQKKIVKHCCREVLKLHVRPRDTYYERCASICPMEQKMERFSSTGLFWLQPL</sequence>
<keyword evidence="2" id="KW-1185">Reference proteome</keyword>
<dbReference type="EMBL" id="JADFTS010000006">
    <property type="protein sequence ID" value="KAF9603372.1"/>
    <property type="molecule type" value="Genomic_DNA"/>
</dbReference>
<dbReference type="Gene3D" id="3.20.20.330">
    <property type="entry name" value="Homocysteine-binding-like domain"/>
    <property type="match status" value="1"/>
</dbReference>
<dbReference type="OrthoDB" id="261426at2759"/>
<dbReference type="InterPro" id="IPR036589">
    <property type="entry name" value="HCY_dom_sf"/>
</dbReference>